<comment type="caution">
    <text evidence="1">The sequence shown here is derived from an EMBL/GenBank/DDBJ whole genome shotgun (WGS) entry which is preliminary data.</text>
</comment>
<dbReference type="AlphaFoldDB" id="A0ABC9X0E5"/>
<gene>
    <name evidence="1" type="ORF">GRJ2_001554900</name>
</gene>
<accession>A0ABC9X0E5</accession>
<dbReference type="Proteomes" id="UP001623348">
    <property type="component" value="Unassembled WGS sequence"/>
</dbReference>
<keyword evidence="2" id="KW-1185">Reference proteome</keyword>
<name>A0ABC9X0E5_GRUJA</name>
<dbReference type="EMBL" id="BAAFJT010000005">
    <property type="protein sequence ID" value="GAB0190896.1"/>
    <property type="molecule type" value="Genomic_DNA"/>
</dbReference>
<protein>
    <submittedName>
        <fullName evidence="1">Uncharacterized protein</fullName>
    </submittedName>
</protein>
<evidence type="ECO:0000313" key="1">
    <source>
        <dbReference type="EMBL" id="GAB0190896.1"/>
    </source>
</evidence>
<sequence length="72" mass="8288">MKQRSDKGGICFAPVQANLKDMDQRQDSLLGRRKLSRFRQCQTCDHTKLQGNVYPITNQELTIPVTFYGPML</sequence>
<organism evidence="1 2">
    <name type="scientific">Grus japonensis</name>
    <name type="common">Japanese crane</name>
    <name type="synonym">Red-crowned crane</name>
    <dbReference type="NCBI Taxonomy" id="30415"/>
    <lineage>
        <taxon>Eukaryota</taxon>
        <taxon>Metazoa</taxon>
        <taxon>Chordata</taxon>
        <taxon>Craniata</taxon>
        <taxon>Vertebrata</taxon>
        <taxon>Euteleostomi</taxon>
        <taxon>Archelosauria</taxon>
        <taxon>Archosauria</taxon>
        <taxon>Dinosauria</taxon>
        <taxon>Saurischia</taxon>
        <taxon>Theropoda</taxon>
        <taxon>Coelurosauria</taxon>
        <taxon>Aves</taxon>
        <taxon>Neognathae</taxon>
        <taxon>Neoaves</taxon>
        <taxon>Gruiformes</taxon>
        <taxon>Gruidae</taxon>
        <taxon>Grus</taxon>
    </lineage>
</organism>
<evidence type="ECO:0000313" key="2">
    <source>
        <dbReference type="Proteomes" id="UP001623348"/>
    </source>
</evidence>
<proteinExistence type="predicted"/>
<reference evidence="1 2" key="1">
    <citation type="submission" date="2024-06" db="EMBL/GenBank/DDBJ databases">
        <title>The draft genome of Grus japonensis, version 3.</title>
        <authorList>
            <person name="Nabeshima K."/>
            <person name="Suzuki S."/>
            <person name="Onuma M."/>
        </authorList>
    </citation>
    <scope>NUCLEOTIDE SEQUENCE [LARGE SCALE GENOMIC DNA]</scope>
    <source>
        <strain evidence="1 2">451A</strain>
    </source>
</reference>